<dbReference type="Pfam" id="PF00941">
    <property type="entry name" value="FAD_binding_5"/>
    <property type="match status" value="1"/>
</dbReference>
<dbReference type="Pfam" id="PF03450">
    <property type="entry name" value="CO_deh_flav_C"/>
    <property type="match status" value="1"/>
</dbReference>
<dbReference type="EMBL" id="JBHUHP010000030">
    <property type="protein sequence ID" value="MFD2094009.1"/>
    <property type="molecule type" value="Genomic_DNA"/>
</dbReference>
<dbReference type="PROSITE" id="PS51387">
    <property type="entry name" value="FAD_PCMH"/>
    <property type="match status" value="1"/>
</dbReference>
<dbReference type="PANTHER" id="PTHR42659:SF2">
    <property type="entry name" value="XANTHINE DEHYDROGENASE SUBUNIT C-RELATED"/>
    <property type="match status" value="1"/>
</dbReference>
<dbReference type="InterPro" id="IPR036683">
    <property type="entry name" value="CO_DH_flav_C_dom_sf"/>
</dbReference>
<name>A0ABW4XJ26_9ACTN</name>
<dbReference type="InterPro" id="IPR002346">
    <property type="entry name" value="Mopterin_DH_FAD-bd"/>
</dbReference>
<dbReference type="RefSeq" id="WP_376880340.1">
    <property type="nucleotide sequence ID" value="NZ_JBHUHP010000030.1"/>
</dbReference>
<dbReference type="InterPro" id="IPR051312">
    <property type="entry name" value="Diverse_Substr_Oxidored"/>
</dbReference>
<dbReference type="Gene3D" id="3.30.43.10">
    <property type="entry name" value="Uridine Diphospho-n-acetylenolpyruvylglucosamine Reductase, domain 2"/>
    <property type="match status" value="1"/>
</dbReference>
<proteinExistence type="predicted"/>
<dbReference type="PANTHER" id="PTHR42659">
    <property type="entry name" value="XANTHINE DEHYDROGENASE SUBUNIT C-RELATED"/>
    <property type="match status" value="1"/>
</dbReference>
<dbReference type="SMART" id="SM01092">
    <property type="entry name" value="CO_deh_flav_C"/>
    <property type="match status" value="1"/>
</dbReference>
<dbReference type="SUPFAM" id="SSF55447">
    <property type="entry name" value="CO dehydrogenase flavoprotein C-terminal domain-like"/>
    <property type="match status" value="1"/>
</dbReference>
<accession>A0ABW4XJ26</accession>
<evidence type="ECO:0000256" key="3">
    <source>
        <dbReference type="ARBA" id="ARBA00023002"/>
    </source>
</evidence>
<gene>
    <name evidence="5" type="ORF">ACFSHS_20785</name>
</gene>
<keyword evidence="1" id="KW-0285">Flavoprotein</keyword>
<dbReference type="Gene3D" id="3.30.465.10">
    <property type="match status" value="1"/>
</dbReference>
<dbReference type="Gene3D" id="3.30.390.50">
    <property type="entry name" value="CO dehydrogenase flavoprotein, C-terminal domain"/>
    <property type="match status" value="1"/>
</dbReference>
<dbReference type="InterPro" id="IPR016167">
    <property type="entry name" value="FAD-bd_PCMH_sub1"/>
</dbReference>
<comment type="caution">
    <text evidence="5">The sequence shown here is derived from an EMBL/GenBank/DDBJ whole genome shotgun (WGS) entry which is preliminary data.</text>
</comment>
<dbReference type="InterPro" id="IPR016169">
    <property type="entry name" value="FAD-bd_PCMH_sub2"/>
</dbReference>
<evidence type="ECO:0000256" key="1">
    <source>
        <dbReference type="ARBA" id="ARBA00022630"/>
    </source>
</evidence>
<reference evidence="6" key="1">
    <citation type="journal article" date="2019" name="Int. J. Syst. Evol. Microbiol.">
        <title>The Global Catalogue of Microorganisms (GCM) 10K type strain sequencing project: providing services to taxonomists for standard genome sequencing and annotation.</title>
        <authorList>
            <consortium name="The Broad Institute Genomics Platform"/>
            <consortium name="The Broad Institute Genome Sequencing Center for Infectious Disease"/>
            <person name="Wu L."/>
            <person name="Ma J."/>
        </authorList>
    </citation>
    <scope>NUCLEOTIDE SEQUENCE [LARGE SCALE GENOMIC DNA]</scope>
    <source>
        <strain evidence="6">JCM 3338</strain>
    </source>
</reference>
<keyword evidence="2" id="KW-0274">FAD</keyword>
<feature type="domain" description="FAD-binding PCMH-type" evidence="4">
    <location>
        <begin position="2"/>
        <end position="179"/>
    </location>
</feature>
<organism evidence="5 6">
    <name type="scientific">Blastococcus deserti</name>
    <dbReference type="NCBI Taxonomy" id="2259033"/>
    <lineage>
        <taxon>Bacteria</taxon>
        <taxon>Bacillati</taxon>
        <taxon>Actinomycetota</taxon>
        <taxon>Actinomycetes</taxon>
        <taxon>Geodermatophilales</taxon>
        <taxon>Geodermatophilaceae</taxon>
        <taxon>Blastococcus</taxon>
    </lineage>
</organism>
<evidence type="ECO:0000256" key="2">
    <source>
        <dbReference type="ARBA" id="ARBA00022827"/>
    </source>
</evidence>
<dbReference type="InterPro" id="IPR016166">
    <property type="entry name" value="FAD-bd_PCMH"/>
</dbReference>
<evidence type="ECO:0000313" key="6">
    <source>
        <dbReference type="Proteomes" id="UP001597402"/>
    </source>
</evidence>
<evidence type="ECO:0000259" key="4">
    <source>
        <dbReference type="PROSITE" id="PS51387"/>
    </source>
</evidence>
<dbReference type="SUPFAM" id="SSF56176">
    <property type="entry name" value="FAD-binding/transporter-associated domain-like"/>
    <property type="match status" value="1"/>
</dbReference>
<keyword evidence="6" id="KW-1185">Reference proteome</keyword>
<dbReference type="InterPro" id="IPR036318">
    <property type="entry name" value="FAD-bd_PCMH-like_sf"/>
</dbReference>
<dbReference type="InterPro" id="IPR005107">
    <property type="entry name" value="CO_DH_flav_C"/>
</dbReference>
<dbReference type="Proteomes" id="UP001597402">
    <property type="component" value="Unassembled WGS sequence"/>
</dbReference>
<protein>
    <submittedName>
        <fullName evidence="5">FAD binding domain-containing protein</fullName>
    </submittedName>
</protein>
<keyword evidence="3" id="KW-0560">Oxidoreductase</keyword>
<evidence type="ECO:0000313" key="5">
    <source>
        <dbReference type="EMBL" id="MFD2094009.1"/>
    </source>
</evidence>
<sequence>MLVPRGCTYTRPAQVADAVAVLVDDEDARPVAGGIALTLLLRSGFAPPGPLVDLGGLREELGGIQRTADGGLRLGALATLRDLETSALVAEQAPVLVSALGRVASVRIRNTATIGGHLAHADPHQDLPPVLLALDAQIEGTGPDGDFVRPLDDVLSGYYETTLRAGELITAVRIPPRAPGVVGGYTKTTARTVEDWPAAGVAVSISTQDGVVRTAAVAVGAVTDRAERRTDAESMLVGARPTAEHLAHCAEAAADGLDYASDQFGSADYKQTVVRVSTRRLLERALNPS</sequence>